<keyword evidence="1" id="KW-0732">Signal</keyword>
<dbReference type="InterPro" id="IPR001466">
    <property type="entry name" value="Beta-lactam-related"/>
</dbReference>
<dbReference type="InterPro" id="IPR050491">
    <property type="entry name" value="AmpC-like"/>
</dbReference>
<reference evidence="3 4" key="1">
    <citation type="submission" date="2015-12" db="EMBL/GenBank/DDBJ databases">
        <title>The genome of Folsomia candida.</title>
        <authorList>
            <person name="Faddeeva A."/>
            <person name="Derks M.F."/>
            <person name="Anvar Y."/>
            <person name="Smit S."/>
            <person name="Van Straalen N."/>
            <person name="Roelofs D."/>
        </authorList>
    </citation>
    <scope>NUCLEOTIDE SEQUENCE [LARGE SCALE GENOMIC DNA]</scope>
    <source>
        <strain evidence="3 4">VU population</strain>
        <tissue evidence="3">Whole body</tissue>
    </source>
</reference>
<dbReference type="Proteomes" id="UP000198287">
    <property type="component" value="Unassembled WGS sequence"/>
</dbReference>
<dbReference type="EMBL" id="LNIX01000015">
    <property type="protein sequence ID" value="OXA46656.1"/>
    <property type="molecule type" value="Genomic_DNA"/>
</dbReference>
<feature type="domain" description="Beta-lactamase-related" evidence="2">
    <location>
        <begin position="35"/>
        <end position="381"/>
    </location>
</feature>
<comment type="caution">
    <text evidence="3">The sequence shown here is derived from an EMBL/GenBank/DDBJ whole genome shotgun (WGS) entry which is preliminary data.</text>
</comment>
<dbReference type="SUPFAM" id="SSF56601">
    <property type="entry name" value="beta-lactamase/transpeptidase-like"/>
    <property type="match status" value="1"/>
</dbReference>
<name>A0A226DR23_FOLCA</name>
<gene>
    <name evidence="3" type="ORF">Fcan01_18838</name>
</gene>
<dbReference type="OrthoDB" id="5946976at2759"/>
<evidence type="ECO:0000259" key="2">
    <source>
        <dbReference type="Pfam" id="PF00144"/>
    </source>
</evidence>
<evidence type="ECO:0000313" key="3">
    <source>
        <dbReference type="EMBL" id="OXA46656.1"/>
    </source>
</evidence>
<proteinExistence type="predicted"/>
<keyword evidence="4" id="KW-1185">Reference proteome</keyword>
<dbReference type="Gene3D" id="3.40.710.10">
    <property type="entry name" value="DD-peptidase/beta-lactamase superfamily"/>
    <property type="match status" value="1"/>
</dbReference>
<sequence>MGNFKLPATLVLFLAWVSHSTLQNVIPPELEEQIDTFVVQMMEKQHIPGLALSLVRSTGDLHFTKGYGLRDLENNLPADNNTLFAIGSASKSFAGVIIAKKLNELFPALGESVLDVPIRELAPTYDFTLVDRYRSERVTFRDLLAHRVDIMAEMSGMLAQAYDTVDEMFFRYRYAPESEPFRTTFHYNNGLIAMASHILAHMANTTYENLLGEFLTDAGMMDTTWIKPTDDHNNMMFRAVPYIWKDENHTRYNPELLKSVSFILASGAILTSANDFTKYMLLHLNKGKVGDRQVVPEEVMGWLTKVSSSTYDAITKTPEDPDALVEVSVGYRICLYLGVYNGWVRVGHTGYIPPYITMFYLYPDLGLGMFASLTGPGPGGFELEGFTSAIFNMVTGSPVKTGNLPKIDYHSMFNGFPTFDIRRNANTRSLEWAETNAVNISLEQAVGTYGSGFNGEINLSIRTNENGNPQLYWKYGKMGEAWLIQVSPSTFLLSKWGSDLWMVYWATGAGFGTLQLTFLDLNTIRQKELGQQLTTEFIRGEKLDDLPLIPWQPDSC</sequence>
<evidence type="ECO:0000313" key="4">
    <source>
        <dbReference type="Proteomes" id="UP000198287"/>
    </source>
</evidence>
<dbReference type="OMA" id="CAMNSGL"/>
<dbReference type="Pfam" id="PF00144">
    <property type="entry name" value="Beta-lactamase"/>
    <property type="match status" value="1"/>
</dbReference>
<dbReference type="PANTHER" id="PTHR46825">
    <property type="entry name" value="D-ALANYL-D-ALANINE-CARBOXYPEPTIDASE/ENDOPEPTIDASE AMPH"/>
    <property type="match status" value="1"/>
</dbReference>
<protein>
    <submittedName>
        <fullName evidence="3">Gigasin-6</fullName>
    </submittedName>
</protein>
<feature type="chain" id="PRO_5013189145" evidence="1">
    <location>
        <begin position="24"/>
        <end position="556"/>
    </location>
</feature>
<organism evidence="3 4">
    <name type="scientific">Folsomia candida</name>
    <name type="common">Springtail</name>
    <dbReference type="NCBI Taxonomy" id="158441"/>
    <lineage>
        <taxon>Eukaryota</taxon>
        <taxon>Metazoa</taxon>
        <taxon>Ecdysozoa</taxon>
        <taxon>Arthropoda</taxon>
        <taxon>Hexapoda</taxon>
        <taxon>Collembola</taxon>
        <taxon>Entomobryomorpha</taxon>
        <taxon>Isotomoidea</taxon>
        <taxon>Isotomidae</taxon>
        <taxon>Proisotominae</taxon>
        <taxon>Folsomia</taxon>
    </lineage>
</organism>
<dbReference type="AlphaFoldDB" id="A0A226DR23"/>
<accession>A0A226DR23</accession>
<feature type="signal peptide" evidence="1">
    <location>
        <begin position="1"/>
        <end position="23"/>
    </location>
</feature>
<evidence type="ECO:0000256" key="1">
    <source>
        <dbReference type="SAM" id="SignalP"/>
    </source>
</evidence>
<dbReference type="PANTHER" id="PTHR46825:SF15">
    <property type="entry name" value="BETA-LACTAMASE-RELATED DOMAIN-CONTAINING PROTEIN"/>
    <property type="match status" value="1"/>
</dbReference>
<dbReference type="InterPro" id="IPR012338">
    <property type="entry name" value="Beta-lactam/transpept-like"/>
</dbReference>